<name>A0A126D457_9CUCU</name>
<dbReference type="EMBL" id="KJ451049">
    <property type="protein sequence ID" value="AIX97154.1"/>
    <property type="molecule type" value="mRNA"/>
</dbReference>
<keyword evidence="1" id="KW-1133">Transmembrane helix</keyword>
<evidence type="ECO:0000313" key="2">
    <source>
        <dbReference type="EMBL" id="AIX97154.1"/>
    </source>
</evidence>
<feature type="transmembrane region" description="Helical" evidence="1">
    <location>
        <begin position="65"/>
        <end position="90"/>
    </location>
</feature>
<reference evidence="2" key="1">
    <citation type="submission" date="2014-02" db="EMBL/GenBank/DDBJ databases">
        <title>Comparative transcriptomics of the chemosensory gene families in antennae of Monochamus alternatus and its natural enemy Dastarcus helophoroides.</title>
        <authorList>
            <person name="Wang M."/>
            <person name="Wang J."/>
        </authorList>
    </citation>
    <scope>NUCLEOTIDE SEQUENCE</scope>
</reference>
<gene>
    <name evidence="2" type="primary">gr1</name>
</gene>
<proteinExistence type="evidence at transcript level"/>
<dbReference type="AlphaFoldDB" id="A0A126D457"/>
<dbReference type="GO" id="GO:0022857">
    <property type="term" value="F:transmembrane transporter activity"/>
    <property type="evidence" value="ECO:0007669"/>
    <property type="project" value="TreeGrafter"/>
</dbReference>
<dbReference type="Gene3D" id="1.20.1250.20">
    <property type="entry name" value="MFS general substrate transporter like domains"/>
    <property type="match status" value="1"/>
</dbReference>
<keyword evidence="2" id="KW-0675">Receptor</keyword>
<feature type="non-terminal residue" evidence="2">
    <location>
        <position position="1"/>
    </location>
</feature>
<dbReference type="GO" id="GO:0016020">
    <property type="term" value="C:membrane"/>
    <property type="evidence" value="ECO:0007669"/>
    <property type="project" value="TreeGrafter"/>
</dbReference>
<dbReference type="InterPro" id="IPR036259">
    <property type="entry name" value="MFS_trans_sf"/>
</dbReference>
<accession>A0A126D457</accession>
<dbReference type="PANTHER" id="PTHR48021">
    <property type="match status" value="1"/>
</dbReference>
<protein>
    <submittedName>
        <fullName evidence="2">Gustatory receptor 1</fullName>
    </submittedName>
</protein>
<keyword evidence="1" id="KW-0812">Transmembrane</keyword>
<feature type="non-terminal residue" evidence="2">
    <location>
        <position position="121"/>
    </location>
</feature>
<keyword evidence="1" id="KW-0472">Membrane</keyword>
<sequence>KKSLAWLRGWTSIANIEDEYRQLCQHSTRNVNNSTSEGDKSSLPQSPVVLTKIEKLKLFTKKNFIWPYALVSYAFFLSHFCGMAPLQTYAVNIFNAFNSPINKYYATVILGAVELLGCIIC</sequence>
<evidence type="ECO:0000256" key="1">
    <source>
        <dbReference type="SAM" id="Phobius"/>
    </source>
</evidence>
<dbReference type="InterPro" id="IPR050549">
    <property type="entry name" value="MFS_Trehalose_Transporter"/>
</dbReference>
<organism evidence="2">
    <name type="scientific">Dastarcus helophoroides</name>
    <dbReference type="NCBI Taxonomy" id="1169899"/>
    <lineage>
        <taxon>Eukaryota</taxon>
        <taxon>Metazoa</taxon>
        <taxon>Ecdysozoa</taxon>
        <taxon>Arthropoda</taxon>
        <taxon>Hexapoda</taxon>
        <taxon>Insecta</taxon>
        <taxon>Pterygota</taxon>
        <taxon>Neoptera</taxon>
        <taxon>Endopterygota</taxon>
        <taxon>Coleoptera</taxon>
        <taxon>Polyphaga</taxon>
        <taxon>Cucujiformia</taxon>
        <taxon>Coccinelloidea</taxon>
        <taxon>Bothrideridae</taxon>
        <taxon>Dastarcus</taxon>
    </lineage>
</organism>
<feature type="transmembrane region" description="Helical" evidence="1">
    <location>
        <begin position="102"/>
        <end position="120"/>
    </location>
</feature>
<dbReference type="PANTHER" id="PTHR48021:SF39">
    <property type="entry name" value="MAJOR FACILITATOR SUPERFAMILY (MFS) PROFILE DOMAIN-CONTAINING PROTEIN"/>
    <property type="match status" value="1"/>
</dbReference>